<comment type="catalytic activity">
    <reaction evidence="1 3">
        <text>a uridine in RNA = a pseudouridine in RNA</text>
        <dbReference type="Rhea" id="RHEA:48348"/>
        <dbReference type="Rhea" id="RHEA-COMP:12068"/>
        <dbReference type="Rhea" id="RHEA-COMP:12069"/>
        <dbReference type="ChEBI" id="CHEBI:65314"/>
        <dbReference type="ChEBI" id="CHEBI:65315"/>
    </reaction>
</comment>
<dbReference type="InterPro" id="IPR020103">
    <property type="entry name" value="PsdUridine_synth_cat_dom_sf"/>
</dbReference>
<dbReference type="InterPro" id="IPR006145">
    <property type="entry name" value="PsdUridine_synth_RsuA/RluA"/>
</dbReference>
<dbReference type="GO" id="GO:0016853">
    <property type="term" value="F:isomerase activity"/>
    <property type="evidence" value="ECO:0007669"/>
    <property type="project" value="UniProtKB-KW"/>
</dbReference>
<feature type="domain" description="Pseudouridine synthase RsuA/RluA-like" evidence="4">
    <location>
        <begin position="87"/>
        <end position="237"/>
    </location>
</feature>
<keyword evidence="6" id="KW-1185">Reference proteome</keyword>
<dbReference type="EC" id="5.4.99.-" evidence="3"/>
<protein>
    <recommendedName>
        <fullName evidence="3">Pseudouridine synthase</fullName>
        <ecNumber evidence="3">5.4.99.-</ecNumber>
    </recommendedName>
</protein>
<comment type="caution">
    <text evidence="5">The sequence shown here is derived from an EMBL/GenBank/DDBJ whole genome shotgun (WGS) entry which is preliminary data.</text>
</comment>
<dbReference type="Pfam" id="PF00849">
    <property type="entry name" value="PseudoU_synth_2"/>
    <property type="match status" value="1"/>
</dbReference>
<comment type="similarity">
    <text evidence="2 3">Belongs to the pseudouridine synthase RluA family.</text>
</comment>
<organism evidence="5 6">
    <name type="scientific">Lentibacillus salinarum</name>
    <dbReference type="NCBI Taxonomy" id="446820"/>
    <lineage>
        <taxon>Bacteria</taxon>
        <taxon>Bacillati</taxon>
        <taxon>Bacillota</taxon>
        <taxon>Bacilli</taxon>
        <taxon>Bacillales</taxon>
        <taxon>Bacillaceae</taxon>
        <taxon>Lentibacillus</taxon>
    </lineage>
</organism>
<dbReference type="InterPro" id="IPR006224">
    <property type="entry name" value="PsdUridine_synth_RluA-like_CS"/>
</dbReference>
<dbReference type="SUPFAM" id="SSF55120">
    <property type="entry name" value="Pseudouridine synthase"/>
    <property type="match status" value="1"/>
</dbReference>
<dbReference type="InterPro" id="IPR050188">
    <property type="entry name" value="RluA_PseudoU_synthase"/>
</dbReference>
<comment type="function">
    <text evidence="3">Responsible for synthesis of pseudouridine from uracil.</text>
</comment>
<dbReference type="PROSITE" id="PS01129">
    <property type="entry name" value="PSI_RLU"/>
    <property type="match status" value="1"/>
</dbReference>
<evidence type="ECO:0000256" key="1">
    <source>
        <dbReference type="ARBA" id="ARBA00000073"/>
    </source>
</evidence>
<dbReference type="CDD" id="cd02869">
    <property type="entry name" value="PseudoU_synth_RluA_like"/>
    <property type="match status" value="1"/>
</dbReference>
<evidence type="ECO:0000313" key="5">
    <source>
        <dbReference type="EMBL" id="MFD1360150.1"/>
    </source>
</evidence>
<dbReference type="PANTHER" id="PTHR21600:SF35">
    <property type="entry name" value="PSEUDOURIDINE SYNTHASE"/>
    <property type="match status" value="1"/>
</dbReference>
<sequence length="290" mass="32324">MNWTIAKQHEGLLVRKYLQQEHKFSKRLIKHVIHGGGTIRVNGSEATAVCKLTAGDVLTVTFPEEKKGAMMTPEKIPLDIVYEDDAVLVINKPPGRATIPSYIHASGTIANGVLAHYEEQGLPYTFHIVTRLDRNTSGIMLVAKHRWSHSMLSEAQKSGKIERAYDAVVQGRLQPQKGTINAPIGRKDGSIIERTVRNDGKNAITHYTVLTETAEHTRVHVRLETGRTHQIRVHFSHIGHPLAGDDLYGGSISTISRQALHCHHVSFEHPMTGERMTFTADLPDDLKHIL</sequence>
<dbReference type="PANTHER" id="PTHR21600">
    <property type="entry name" value="MITOCHONDRIAL RNA PSEUDOURIDINE SYNTHASE"/>
    <property type="match status" value="1"/>
</dbReference>
<reference evidence="6" key="1">
    <citation type="journal article" date="2019" name="Int. J. Syst. Evol. Microbiol.">
        <title>The Global Catalogue of Microorganisms (GCM) 10K type strain sequencing project: providing services to taxonomists for standard genome sequencing and annotation.</title>
        <authorList>
            <consortium name="The Broad Institute Genomics Platform"/>
            <consortium name="The Broad Institute Genome Sequencing Center for Infectious Disease"/>
            <person name="Wu L."/>
            <person name="Ma J."/>
        </authorList>
    </citation>
    <scope>NUCLEOTIDE SEQUENCE [LARGE SCALE GENOMIC DNA]</scope>
    <source>
        <strain evidence="6">CCUG 54822</strain>
    </source>
</reference>
<dbReference type="Proteomes" id="UP001597178">
    <property type="component" value="Unassembled WGS sequence"/>
</dbReference>
<dbReference type="Gene3D" id="3.30.2350.10">
    <property type="entry name" value="Pseudouridine synthase"/>
    <property type="match status" value="1"/>
</dbReference>
<keyword evidence="3 5" id="KW-0413">Isomerase</keyword>
<dbReference type="NCBIfam" id="TIGR00005">
    <property type="entry name" value="rluA_subfam"/>
    <property type="match status" value="1"/>
</dbReference>
<evidence type="ECO:0000259" key="4">
    <source>
        <dbReference type="Pfam" id="PF00849"/>
    </source>
</evidence>
<evidence type="ECO:0000313" key="6">
    <source>
        <dbReference type="Proteomes" id="UP001597178"/>
    </source>
</evidence>
<dbReference type="RefSeq" id="WP_382396867.1">
    <property type="nucleotide sequence ID" value="NZ_JBHTNH010000001.1"/>
</dbReference>
<accession>A0ABW3ZPA2</accession>
<evidence type="ECO:0000256" key="3">
    <source>
        <dbReference type="RuleBase" id="RU362028"/>
    </source>
</evidence>
<name>A0ABW3ZPA2_9BACI</name>
<gene>
    <name evidence="5" type="ORF">ACFQ4A_00500</name>
</gene>
<proteinExistence type="inferred from homology"/>
<dbReference type="InterPro" id="IPR006225">
    <property type="entry name" value="PsdUridine_synth_RluC/D"/>
</dbReference>
<dbReference type="EMBL" id="JBHTNH010000001">
    <property type="protein sequence ID" value="MFD1360150.1"/>
    <property type="molecule type" value="Genomic_DNA"/>
</dbReference>
<evidence type="ECO:0000256" key="2">
    <source>
        <dbReference type="ARBA" id="ARBA00010876"/>
    </source>
</evidence>